<keyword evidence="1 2" id="KW-0238">DNA-binding</keyword>
<dbReference type="Proteomes" id="UP000078437">
    <property type="component" value="Chromosome"/>
</dbReference>
<accession>A0A191WJA4</accession>
<dbReference type="InterPro" id="IPR001647">
    <property type="entry name" value="HTH_TetR"/>
</dbReference>
<proteinExistence type="predicted"/>
<dbReference type="RefSeq" id="WP_067880451.1">
    <property type="nucleotide sequence ID" value="NZ_CP013979.1"/>
</dbReference>
<dbReference type="GO" id="GO:0003700">
    <property type="term" value="F:DNA-binding transcription factor activity"/>
    <property type="evidence" value="ECO:0007669"/>
    <property type="project" value="TreeGrafter"/>
</dbReference>
<sequence>MSPEAAEVLETAAPAGRMSAADRREQILVAATAVFGAKTYVGTTTDEIARAAGVSQPYVVRLFGTKQKLYIEVIQRAYSHLLEAFAAALPGPVDERAPRLGAAYTGLLAERGMLPVIAGSTQMGGETEIGQVARDGFSSLWHFIRVDAGFSADETRGFFATGMLINAVVGLRLTGDYGTGVSATEVLDECFPDALEKVRTFLPKVGEPW</sequence>
<evidence type="ECO:0000256" key="2">
    <source>
        <dbReference type="PROSITE-ProRule" id="PRU00335"/>
    </source>
</evidence>
<dbReference type="AlphaFoldDB" id="A0A191WJA4"/>
<evidence type="ECO:0000313" key="4">
    <source>
        <dbReference type="EMBL" id="ANJ28405.1"/>
    </source>
</evidence>
<organism evidence="4 5">
    <name type="scientific">Agromyces aureus</name>
    <dbReference type="NCBI Taxonomy" id="453304"/>
    <lineage>
        <taxon>Bacteria</taxon>
        <taxon>Bacillati</taxon>
        <taxon>Actinomycetota</taxon>
        <taxon>Actinomycetes</taxon>
        <taxon>Micrococcales</taxon>
        <taxon>Microbacteriaceae</taxon>
        <taxon>Agromyces</taxon>
    </lineage>
</organism>
<feature type="domain" description="HTH tetR-type" evidence="3">
    <location>
        <begin position="21"/>
        <end position="81"/>
    </location>
</feature>
<reference evidence="4 5" key="1">
    <citation type="journal article" date="2016" name="Int. J. Syst. Evol. Microbiol.">
        <title>Agromyces aureus sp. nov., isolated from the rhizosphere of Salix caprea L. grown in a heavy-metal-contaminated soil.</title>
        <authorList>
            <person name="Corretto E."/>
            <person name="Antonielli L."/>
            <person name="Sessitsch A."/>
            <person name="Compant S."/>
            <person name="Gorfer M."/>
            <person name="Kuffner M."/>
            <person name="Brader G."/>
        </authorList>
    </citation>
    <scope>NUCLEOTIDE SEQUENCE [LARGE SCALE GENOMIC DNA]</scope>
    <source>
        <strain evidence="4 5">AR33</strain>
    </source>
</reference>
<dbReference type="PANTHER" id="PTHR30055:SF146">
    <property type="entry name" value="HTH-TYPE TRANSCRIPTIONAL DUAL REGULATOR CECR"/>
    <property type="match status" value="1"/>
</dbReference>
<protein>
    <recommendedName>
        <fullName evidence="3">HTH tetR-type domain-containing protein</fullName>
    </recommendedName>
</protein>
<dbReference type="InterPro" id="IPR050109">
    <property type="entry name" value="HTH-type_TetR-like_transc_reg"/>
</dbReference>
<dbReference type="PROSITE" id="PS50977">
    <property type="entry name" value="HTH_TETR_2"/>
    <property type="match status" value="1"/>
</dbReference>
<dbReference type="Pfam" id="PF00440">
    <property type="entry name" value="TetR_N"/>
    <property type="match status" value="1"/>
</dbReference>
<dbReference type="KEGG" id="agy:ATC03_18595"/>
<dbReference type="Gene3D" id="1.10.357.10">
    <property type="entry name" value="Tetracycline Repressor, domain 2"/>
    <property type="match status" value="1"/>
</dbReference>
<evidence type="ECO:0000259" key="3">
    <source>
        <dbReference type="PROSITE" id="PS50977"/>
    </source>
</evidence>
<gene>
    <name evidence="4" type="ORF">ATC03_18595</name>
</gene>
<dbReference type="SUPFAM" id="SSF46689">
    <property type="entry name" value="Homeodomain-like"/>
    <property type="match status" value="1"/>
</dbReference>
<dbReference type="EMBL" id="CP013979">
    <property type="protein sequence ID" value="ANJ28405.1"/>
    <property type="molecule type" value="Genomic_DNA"/>
</dbReference>
<dbReference type="STRING" id="453304.ATC03_18595"/>
<feature type="DNA-binding region" description="H-T-H motif" evidence="2">
    <location>
        <begin position="44"/>
        <end position="63"/>
    </location>
</feature>
<dbReference type="InterPro" id="IPR009057">
    <property type="entry name" value="Homeodomain-like_sf"/>
</dbReference>
<keyword evidence="5" id="KW-1185">Reference proteome</keyword>
<dbReference type="PANTHER" id="PTHR30055">
    <property type="entry name" value="HTH-TYPE TRANSCRIPTIONAL REGULATOR RUTR"/>
    <property type="match status" value="1"/>
</dbReference>
<evidence type="ECO:0000313" key="5">
    <source>
        <dbReference type="Proteomes" id="UP000078437"/>
    </source>
</evidence>
<name>A0A191WJA4_9MICO</name>
<reference evidence="5" key="2">
    <citation type="submission" date="2016-01" db="EMBL/GenBank/DDBJ databases">
        <title>Complete genome sequence of Agromyces aureus AR33T and comparison with related organisms.</title>
        <authorList>
            <person name="Corretto E."/>
            <person name="Antonielli L."/>
            <person name="Sessitsch A."/>
            <person name="Brader G."/>
        </authorList>
    </citation>
    <scope>NUCLEOTIDE SEQUENCE [LARGE SCALE GENOMIC DNA]</scope>
    <source>
        <strain evidence="5">AR33</strain>
    </source>
</reference>
<dbReference type="GO" id="GO:0000976">
    <property type="term" value="F:transcription cis-regulatory region binding"/>
    <property type="evidence" value="ECO:0007669"/>
    <property type="project" value="TreeGrafter"/>
</dbReference>
<evidence type="ECO:0000256" key="1">
    <source>
        <dbReference type="ARBA" id="ARBA00023125"/>
    </source>
</evidence>